<dbReference type="Pfam" id="PF13557">
    <property type="entry name" value="Phenol_MetA_deg"/>
    <property type="match status" value="1"/>
</dbReference>
<name>A0A1I1MA06_9FLAO</name>
<keyword evidence="1" id="KW-0732">Signal</keyword>
<dbReference type="RefSeq" id="WP_092544480.1">
    <property type="nucleotide sequence ID" value="NZ_FOKV01000009.1"/>
</dbReference>
<evidence type="ECO:0000256" key="1">
    <source>
        <dbReference type="SAM" id="SignalP"/>
    </source>
</evidence>
<feature type="chain" id="PRO_5011612061" evidence="1">
    <location>
        <begin position="21"/>
        <end position="313"/>
    </location>
</feature>
<organism evidence="2 3">
    <name type="scientific">Zunongwangia mangrovi</name>
    <dbReference type="NCBI Taxonomy" id="1334022"/>
    <lineage>
        <taxon>Bacteria</taxon>
        <taxon>Pseudomonadati</taxon>
        <taxon>Bacteroidota</taxon>
        <taxon>Flavobacteriia</taxon>
        <taxon>Flavobacteriales</taxon>
        <taxon>Flavobacteriaceae</taxon>
        <taxon>Zunongwangia</taxon>
    </lineage>
</organism>
<gene>
    <name evidence="2" type="ORF">SAMN04487907_109115</name>
</gene>
<dbReference type="STRING" id="1334022.SAMN04487907_109115"/>
<evidence type="ECO:0000313" key="3">
    <source>
        <dbReference type="Proteomes" id="UP000199438"/>
    </source>
</evidence>
<sequence>MHKLKALALTFFAGTAITNAQFTETINSNRPGQSQGAFAVGTGVYQLEAGGFYGNDTHELRQTDTDLYGANYMIRAGLLTDILELSIQGRYQSEETTIFQGGQNRVYERNNFPFNTFGAKLLLYDPYKNGDNRREVNLKSWDANQRFDWRRLIPAISLYGGANITLQEDNPYRFEGENKYTPQVTLITQHNWGRWVWVMNFTAEKFTETYSNYEFIGTLTHAFNPKLAVFGEYQAIIGDLYADDIFRAGGAYLLTDYLQIDVAGLTNIKNTPSRWQVQAGLSVRLNFHKDTEFKNLSKDGDQRKARTQQQYDF</sequence>
<proteinExistence type="predicted"/>
<dbReference type="EMBL" id="FOKV01000009">
    <property type="protein sequence ID" value="SFC82337.1"/>
    <property type="molecule type" value="Genomic_DNA"/>
</dbReference>
<evidence type="ECO:0000313" key="2">
    <source>
        <dbReference type="EMBL" id="SFC82337.1"/>
    </source>
</evidence>
<dbReference type="OrthoDB" id="1421312at2"/>
<feature type="signal peptide" evidence="1">
    <location>
        <begin position="1"/>
        <end position="20"/>
    </location>
</feature>
<reference evidence="3" key="1">
    <citation type="submission" date="2016-10" db="EMBL/GenBank/DDBJ databases">
        <authorList>
            <person name="Varghese N."/>
            <person name="Submissions S."/>
        </authorList>
    </citation>
    <scope>NUCLEOTIDE SEQUENCE [LARGE SCALE GENOMIC DNA]</scope>
    <source>
        <strain evidence="3">DSM 24499</strain>
    </source>
</reference>
<dbReference type="InterPro" id="IPR025737">
    <property type="entry name" value="FApF"/>
</dbReference>
<keyword evidence="3" id="KW-1185">Reference proteome</keyword>
<dbReference type="AlphaFoldDB" id="A0A1I1MA06"/>
<dbReference type="Proteomes" id="UP000199438">
    <property type="component" value="Unassembled WGS sequence"/>
</dbReference>
<protein>
    <submittedName>
        <fullName evidence="2">Putative MetA-pathway of phenol degradation</fullName>
    </submittedName>
</protein>
<accession>A0A1I1MA06</accession>